<dbReference type="RefSeq" id="WP_047007282.1">
    <property type="nucleotide sequence ID" value="NZ_CP018097.1"/>
</dbReference>
<evidence type="ECO:0000313" key="1">
    <source>
        <dbReference type="EMBL" id="KLE31932.1"/>
    </source>
</evidence>
<evidence type="ECO:0000313" key="2">
    <source>
        <dbReference type="Proteomes" id="UP000053070"/>
    </source>
</evidence>
<accession>A0A0G9MML0</accession>
<protein>
    <submittedName>
        <fullName evidence="1">Uncharacterized protein</fullName>
    </submittedName>
</protein>
<sequence>MTANRTPRLALWLGFAGLLPQLACLAAVIWGGDEWRWTALALAWAYAALIFSFLGGLWWGLAAAASARIEEVDGWVWIAAVFPSLFALATYYPWIIGEPWPGPSLLVLGAAIMISPIVDYALKRLRPPWWMALRIPLSLGLGGATITLGVLAGP</sequence>
<dbReference type="KEGG" id="egn:BMF35_a1164"/>
<reference evidence="1 2" key="1">
    <citation type="submission" date="2015-04" db="EMBL/GenBank/DDBJ databases">
        <title>The draft genome sequence of Erythrobacr gangjinensis K7-2.</title>
        <authorList>
            <person name="Zhuang L."/>
            <person name="Liu Y."/>
            <person name="Shao Z."/>
        </authorList>
    </citation>
    <scope>NUCLEOTIDE SEQUENCE [LARGE SCALE GENOMIC DNA]</scope>
    <source>
        <strain evidence="1 2">K7-2</strain>
    </source>
</reference>
<gene>
    <name evidence="1" type="ORF">AAW01_10835</name>
</gene>
<name>A0A0G9MML0_9SPHN</name>
<dbReference type="AlphaFoldDB" id="A0A0G9MML0"/>
<comment type="caution">
    <text evidence="1">The sequence shown here is derived from an EMBL/GenBank/DDBJ whole genome shotgun (WGS) entry which is preliminary data.</text>
</comment>
<dbReference type="OrthoDB" id="5297436at2"/>
<dbReference type="Proteomes" id="UP000053070">
    <property type="component" value="Unassembled WGS sequence"/>
</dbReference>
<keyword evidence="2" id="KW-1185">Reference proteome</keyword>
<dbReference type="InterPro" id="IPR021836">
    <property type="entry name" value="DUF3429"/>
</dbReference>
<dbReference type="PATRIC" id="fig|502682.8.peg.2202"/>
<dbReference type="EMBL" id="LBHC01000002">
    <property type="protein sequence ID" value="KLE31932.1"/>
    <property type="molecule type" value="Genomic_DNA"/>
</dbReference>
<organism evidence="1 2">
    <name type="scientific">Aurantiacibacter gangjinensis</name>
    <dbReference type="NCBI Taxonomy" id="502682"/>
    <lineage>
        <taxon>Bacteria</taxon>
        <taxon>Pseudomonadati</taxon>
        <taxon>Pseudomonadota</taxon>
        <taxon>Alphaproteobacteria</taxon>
        <taxon>Sphingomonadales</taxon>
        <taxon>Erythrobacteraceae</taxon>
        <taxon>Aurantiacibacter</taxon>
    </lineage>
</organism>
<proteinExistence type="predicted"/>
<dbReference type="Pfam" id="PF11911">
    <property type="entry name" value="DUF3429"/>
    <property type="match status" value="1"/>
</dbReference>